<dbReference type="EMBL" id="SDMP01000002">
    <property type="protein sequence ID" value="RYR72118.1"/>
    <property type="molecule type" value="Genomic_DNA"/>
</dbReference>
<evidence type="ECO:0000313" key="2">
    <source>
        <dbReference type="Proteomes" id="UP000289738"/>
    </source>
</evidence>
<keyword evidence="2" id="KW-1185">Reference proteome</keyword>
<reference evidence="1 2" key="1">
    <citation type="submission" date="2019-01" db="EMBL/GenBank/DDBJ databases">
        <title>Sequencing of cultivated peanut Arachis hypogaea provides insights into genome evolution and oil improvement.</title>
        <authorList>
            <person name="Chen X."/>
        </authorList>
    </citation>
    <scope>NUCLEOTIDE SEQUENCE [LARGE SCALE GENOMIC DNA]</scope>
    <source>
        <strain evidence="2">cv. Fuhuasheng</strain>
        <tissue evidence="1">Leaves</tissue>
    </source>
</reference>
<gene>
    <name evidence="1" type="ORF">Ahy_A02g006323</name>
</gene>
<dbReference type="AlphaFoldDB" id="A0A445E9L3"/>
<organism evidence="1 2">
    <name type="scientific">Arachis hypogaea</name>
    <name type="common">Peanut</name>
    <dbReference type="NCBI Taxonomy" id="3818"/>
    <lineage>
        <taxon>Eukaryota</taxon>
        <taxon>Viridiplantae</taxon>
        <taxon>Streptophyta</taxon>
        <taxon>Embryophyta</taxon>
        <taxon>Tracheophyta</taxon>
        <taxon>Spermatophyta</taxon>
        <taxon>Magnoliopsida</taxon>
        <taxon>eudicotyledons</taxon>
        <taxon>Gunneridae</taxon>
        <taxon>Pentapetalae</taxon>
        <taxon>rosids</taxon>
        <taxon>fabids</taxon>
        <taxon>Fabales</taxon>
        <taxon>Fabaceae</taxon>
        <taxon>Papilionoideae</taxon>
        <taxon>50 kb inversion clade</taxon>
        <taxon>dalbergioids sensu lato</taxon>
        <taxon>Dalbergieae</taxon>
        <taxon>Pterocarpus clade</taxon>
        <taxon>Arachis</taxon>
    </lineage>
</organism>
<comment type="caution">
    <text evidence="1">The sequence shown here is derived from an EMBL/GenBank/DDBJ whole genome shotgun (WGS) entry which is preliminary data.</text>
</comment>
<name>A0A445E9L3_ARAHY</name>
<protein>
    <submittedName>
        <fullName evidence="1">Uncharacterized protein</fullName>
    </submittedName>
</protein>
<dbReference type="STRING" id="3818.A0A445E9L3"/>
<dbReference type="Proteomes" id="UP000289738">
    <property type="component" value="Chromosome A02"/>
</dbReference>
<sequence>MVSTSKRVKYPICSGIGPDKKFELRSKCERKIPIQEIIGKFHVCEAVHLTQDQWNASIEAVGTQVQHDNFKEQSCVLNSSVKLLGVGGESNVILPALLQLTPGQLQRKALEEGMKLFISDNKVILTEGFDGVVPPNTKDLDVGVVQNLYPCMMHLICTNIPNKRYRDSNSRPIWETMLFEIDGFSEV</sequence>
<evidence type="ECO:0000313" key="1">
    <source>
        <dbReference type="EMBL" id="RYR72118.1"/>
    </source>
</evidence>
<accession>A0A445E9L3</accession>
<proteinExistence type="predicted"/>